<dbReference type="Gene3D" id="3.10.350.10">
    <property type="entry name" value="LysM domain"/>
    <property type="match status" value="1"/>
</dbReference>
<dbReference type="OrthoDB" id="370541at2"/>
<keyword evidence="2" id="KW-1133">Transmembrane helix</keyword>
<dbReference type="EMBL" id="LPVY01000021">
    <property type="protein sequence ID" value="KZB62244.1"/>
    <property type="molecule type" value="Genomic_DNA"/>
</dbReference>
<dbReference type="PROSITE" id="PS51782">
    <property type="entry name" value="LYSM"/>
    <property type="match status" value="1"/>
</dbReference>
<evidence type="ECO:0000259" key="3">
    <source>
        <dbReference type="PROSITE" id="PS51782"/>
    </source>
</evidence>
<feature type="transmembrane region" description="Helical" evidence="2">
    <location>
        <begin position="5"/>
        <end position="25"/>
    </location>
</feature>
<dbReference type="SUPFAM" id="SSF54106">
    <property type="entry name" value="LysM domain"/>
    <property type="match status" value="1"/>
</dbReference>
<gene>
    <name evidence="4" type="ORF">AUP42_04660</name>
</gene>
<protein>
    <submittedName>
        <fullName evidence="4">Peptidoglycan-binding protein</fullName>
    </submittedName>
</protein>
<dbReference type="AlphaFoldDB" id="A0A154L2P2"/>
<accession>A0A154L2P2</accession>
<dbReference type="NCBIfam" id="NF033510">
    <property type="entry name" value="Ca_tandemer"/>
    <property type="match status" value="1"/>
</dbReference>
<reference evidence="4 5" key="1">
    <citation type="submission" date="2015-12" db="EMBL/GenBank/DDBJ databases">
        <title>Genome sequence of Thalassospira lucentensis MCCC 1A02072.</title>
        <authorList>
            <person name="Lu L."/>
            <person name="Lai Q."/>
            <person name="Shao Z."/>
            <person name="Qian P."/>
        </authorList>
    </citation>
    <scope>NUCLEOTIDE SEQUENCE [LARGE SCALE GENOMIC DNA]</scope>
    <source>
        <strain evidence="4 5">MCCC 1A02072</strain>
    </source>
</reference>
<dbReference type="Proteomes" id="UP000076335">
    <property type="component" value="Unassembled WGS sequence"/>
</dbReference>
<dbReference type="RefSeq" id="WP_062952821.1">
    <property type="nucleotide sequence ID" value="NZ_LPVY01000021.1"/>
</dbReference>
<evidence type="ECO:0000313" key="4">
    <source>
        <dbReference type="EMBL" id="KZB62244.1"/>
    </source>
</evidence>
<name>A0A154L2P2_9PROT</name>
<organism evidence="4 5">
    <name type="scientific">Thalassospira lucentensis</name>
    <dbReference type="NCBI Taxonomy" id="168935"/>
    <lineage>
        <taxon>Bacteria</taxon>
        <taxon>Pseudomonadati</taxon>
        <taxon>Pseudomonadota</taxon>
        <taxon>Alphaproteobacteria</taxon>
        <taxon>Rhodospirillales</taxon>
        <taxon>Thalassospiraceae</taxon>
        <taxon>Thalassospira</taxon>
    </lineage>
</organism>
<evidence type="ECO:0000256" key="1">
    <source>
        <dbReference type="SAM" id="MobiDB-lite"/>
    </source>
</evidence>
<keyword evidence="2" id="KW-0472">Membrane</keyword>
<dbReference type="InterPro" id="IPR052196">
    <property type="entry name" value="Bact_Kbp"/>
</dbReference>
<feature type="region of interest" description="Disordered" evidence="1">
    <location>
        <begin position="32"/>
        <end position="66"/>
    </location>
</feature>
<sequence length="386" mass="41468">MKRPYILVIIGVLLIVAAISLNYMLTQSVDETDTPARTTAPPAVTPDAGNTQQAAPEQTDAAPEVRTPSFDVVRIGPDGNAVIAGRAAPNSTVRIREGDEVIGQATADERGEWVVLPEKPLASGDRELSLESEDSTGEIHKGDDNVVVLIPEKPAAGDTATADQTSGDDAAKNDDAAEQPIIAMRVPKEGGAATVLQGPAPEDMSKETARELAEAMPQGSEMPAATAEQPAAAMPRLSIDVVDYDEEGRVAMSGKADDDTSVRVYLDNKFVGSATTGEDGNWALTIGEPIEPGQYQLRADQLDPSDKVTARVELPFERARPDQILEPGSRYVVQPGNSLWRIARRTYGDGLQYWVIYNQNRKQIRDPDLIYPGQIFALPENGTAQQ</sequence>
<keyword evidence="2" id="KW-0812">Transmembrane</keyword>
<dbReference type="PANTHER" id="PTHR34700">
    <property type="entry name" value="POTASSIUM BINDING PROTEIN KBP"/>
    <property type="match status" value="1"/>
</dbReference>
<dbReference type="PANTHER" id="PTHR34700:SF4">
    <property type="entry name" value="PHAGE-LIKE ELEMENT PBSX PROTEIN XKDP"/>
    <property type="match status" value="1"/>
</dbReference>
<dbReference type="Pfam" id="PF01476">
    <property type="entry name" value="LysM"/>
    <property type="match status" value="1"/>
</dbReference>
<dbReference type="InterPro" id="IPR036779">
    <property type="entry name" value="LysM_dom_sf"/>
</dbReference>
<feature type="domain" description="LysM" evidence="3">
    <location>
        <begin position="329"/>
        <end position="378"/>
    </location>
</feature>
<dbReference type="InterPro" id="IPR041498">
    <property type="entry name" value="Big_6"/>
</dbReference>
<dbReference type="InterPro" id="IPR013783">
    <property type="entry name" value="Ig-like_fold"/>
</dbReference>
<dbReference type="Gene3D" id="2.60.40.10">
    <property type="entry name" value="Immunoglobulins"/>
    <property type="match status" value="2"/>
</dbReference>
<evidence type="ECO:0000313" key="5">
    <source>
        <dbReference type="Proteomes" id="UP000076335"/>
    </source>
</evidence>
<dbReference type="InterPro" id="IPR018392">
    <property type="entry name" value="LysM"/>
</dbReference>
<dbReference type="SMART" id="SM00257">
    <property type="entry name" value="LysM"/>
    <property type="match status" value="1"/>
</dbReference>
<proteinExistence type="predicted"/>
<comment type="caution">
    <text evidence="4">The sequence shown here is derived from an EMBL/GenBank/DDBJ whole genome shotgun (WGS) entry which is preliminary data.</text>
</comment>
<dbReference type="Pfam" id="PF17936">
    <property type="entry name" value="Big_6"/>
    <property type="match status" value="1"/>
</dbReference>
<feature type="compositionally biased region" description="Low complexity" evidence="1">
    <location>
        <begin position="35"/>
        <end position="48"/>
    </location>
</feature>
<dbReference type="CDD" id="cd00118">
    <property type="entry name" value="LysM"/>
    <property type="match status" value="1"/>
</dbReference>
<evidence type="ECO:0000256" key="2">
    <source>
        <dbReference type="SAM" id="Phobius"/>
    </source>
</evidence>